<proteinExistence type="predicted"/>
<name>A0ABS7A371_9PROT</name>
<keyword evidence="3" id="KW-1185">Reference proteome</keyword>
<comment type="caution">
    <text evidence="2">The sequence shown here is derived from an EMBL/GenBank/DDBJ whole genome shotgun (WGS) entry which is preliminary data.</text>
</comment>
<organism evidence="2 3">
    <name type="scientific">Roseomonas alba</name>
    <dbReference type="NCBI Taxonomy" id="2846776"/>
    <lineage>
        <taxon>Bacteria</taxon>
        <taxon>Pseudomonadati</taxon>
        <taxon>Pseudomonadota</taxon>
        <taxon>Alphaproteobacteria</taxon>
        <taxon>Acetobacterales</taxon>
        <taxon>Roseomonadaceae</taxon>
        <taxon>Roseomonas</taxon>
    </lineage>
</organism>
<accession>A0ABS7A371</accession>
<sequence length="326" mass="36947">MQETLTFRFEGGLADSHRMNFYESARFQYAAARLLVKLTQFRDRGRFTQKITDGVNFDIELTAHSEGSFNINIENTEPTTEKKPFMNAELGDILAFLGERLVEKIDQDALTEAQNPGQDVHPIRSSGGTVSTKRLDELTREYVKSGDLNTALPAPIEDMVKRRAAELYRERRLNAKKAEIMKIDKESAQKLISMSAPLLKEMSVPLRRSATSLQVLPNETAQTQPILFLDQKLAQSIETAIVDDYTDIILGNITQFNKDNGWGKVKIENNTKILSFNIPSDILPVIKQKLIDKMKVDQVYLEGYFVRDRGGEAIRLMVIGIRHTPK</sequence>
<feature type="region of interest" description="Disordered" evidence="1">
    <location>
        <begin position="112"/>
        <end position="131"/>
    </location>
</feature>
<dbReference type="Proteomes" id="UP001196565">
    <property type="component" value="Unassembled WGS sequence"/>
</dbReference>
<protein>
    <submittedName>
        <fullName evidence="2">Uncharacterized protein</fullName>
    </submittedName>
</protein>
<evidence type="ECO:0000256" key="1">
    <source>
        <dbReference type="SAM" id="MobiDB-lite"/>
    </source>
</evidence>
<reference evidence="2 3" key="1">
    <citation type="submission" date="2021-07" db="EMBL/GenBank/DDBJ databases">
        <authorList>
            <person name="So Y."/>
        </authorList>
    </citation>
    <scope>NUCLEOTIDE SEQUENCE [LARGE SCALE GENOMIC DNA]</scope>
    <source>
        <strain evidence="2 3">HJA6</strain>
    </source>
</reference>
<evidence type="ECO:0000313" key="2">
    <source>
        <dbReference type="EMBL" id="MBW6396555.1"/>
    </source>
</evidence>
<evidence type="ECO:0000313" key="3">
    <source>
        <dbReference type="Proteomes" id="UP001196565"/>
    </source>
</evidence>
<gene>
    <name evidence="2" type="ORF">KPL78_01795</name>
</gene>
<dbReference type="EMBL" id="JAHYBZ010000001">
    <property type="protein sequence ID" value="MBW6396555.1"/>
    <property type="molecule type" value="Genomic_DNA"/>
</dbReference>